<proteinExistence type="predicted"/>
<reference evidence="2 3" key="1">
    <citation type="journal article" date="2012" name="PLoS Pathog.">
        <title>Diverse lifestyles and strategies of plant pathogenesis encoded in the genomes of eighteen Dothideomycetes fungi.</title>
        <authorList>
            <person name="Ohm R.A."/>
            <person name="Feau N."/>
            <person name="Henrissat B."/>
            <person name="Schoch C.L."/>
            <person name="Horwitz B.A."/>
            <person name="Barry K.W."/>
            <person name="Condon B.J."/>
            <person name="Copeland A.C."/>
            <person name="Dhillon B."/>
            <person name="Glaser F."/>
            <person name="Hesse C.N."/>
            <person name="Kosti I."/>
            <person name="LaButti K."/>
            <person name="Lindquist E.A."/>
            <person name="Lucas S."/>
            <person name="Salamov A.A."/>
            <person name="Bradshaw R.E."/>
            <person name="Ciuffetti L."/>
            <person name="Hamelin R.C."/>
            <person name="Kema G.H.J."/>
            <person name="Lawrence C."/>
            <person name="Scott J.A."/>
            <person name="Spatafora J.W."/>
            <person name="Turgeon B.G."/>
            <person name="de Wit P.J.G.M."/>
            <person name="Zhong S."/>
            <person name="Goodwin S.B."/>
            <person name="Grigoriev I.V."/>
        </authorList>
    </citation>
    <scope>NUCLEOTIDE SEQUENCE [LARGE SCALE GENOMIC DNA]</scope>
    <source>
        <strain evidence="3">28A</strain>
    </source>
</reference>
<dbReference type="GeneID" id="19403552"/>
<accession>R0KGN3</accession>
<keyword evidence="3" id="KW-1185">Reference proteome</keyword>
<evidence type="ECO:0000256" key="1">
    <source>
        <dbReference type="SAM" id="Phobius"/>
    </source>
</evidence>
<keyword evidence="1" id="KW-1133">Transmembrane helix</keyword>
<dbReference type="RefSeq" id="XP_008025069.1">
    <property type="nucleotide sequence ID" value="XM_008026878.1"/>
</dbReference>
<name>R0KGN3_EXST2</name>
<keyword evidence="1" id="KW-0472">Membrane</keyword>
<feature type="transmembrane region" description="Helical" evidence="1">
    <location>
        <begin position="6"/>
        <end position="29"/>
    </location>
</feature>
<gene>
    <name evidence="2" type="ORF">SETTUDRAFT_31473</name>
</gene>
<evidence type="ECO:0000313" key="2">
    <source>
        <dbReference type="EMBL" id="EOA87182.1"/>
    </source>
</evidence>
<dbReference type="HOGENOM" id="CLU_1455241_0_0_1"/>
<protein>
    <submittedName>
        <fullName evidence="2">Uncharacterized protein</fullName>
    </submittedName>
</protein>
<evidence type="ECO:0000313" key="3">
    <source>
        <dbReference type="Proteomes" id="UP000016935"/>
    </source>
</evidence>
<organism evidence="2 3">
    <name type="scientific">Exserohilum turcicum (strain 28A)</name>
    <name type="common">Northern leaf blight fungus</name>
    <name type="synonym">Setosphaeria turcica</name>
    <dbReference type="NCBI Taxonomy" id="671987"/>
    <lineage>
        <taxon>Eukaryota</taxon>
        <taxon>Fungi</taxon>
        <taxon>Dikarya</taxon>
        <taxon>Ascomycota</taxon>
        <taxon>Pezizomycotina</taxon>
        <taxon>Dothideomycetes</taxon>
        <taxon>Pleosporomycetidae</taxon>
        <taxon>Pleosporales</taxon>
        <taxon>Pleosporineae</taxon>
        <taxon>Pleosporaceae</taxon>
        <taxon>Exserohilum</taxon>
    </lineage>
</organism>
<sequence length="186" mass="20207">MLVLLLEVVVVVVLLLLLRRIVIRILLLLRLRPCPARRLTVSRICPPDRLPHWAVLRAIGWLHGPAPLHLDTTPTSDHVHMPSPSSLLLIDCMPASTPSSFALTLASLSSGCPHDSHRRYDCTPSAIAPAARLTTISVSCARHAVFDAHGVSCALLILTTAAKTLPVKRRVAQEAACYAFALVHCM</sequence>
<reference evidence="2 3" key="2">
    <citation type="journal article" date="2013" name="PLoS Genet.">
        <title>Comparative genome structure, secondary metabolite, and effector coding capacity across Cochliobolus pathogens.</title>
        <authorList>
            <person name="Condon B.J."/>
            <person name="Leng Y."/>
            <person name="Wu D."/>
            <person name="Bushley K.E."/>
            <person name="Ohm R.A."/>
            <person name="Otillar R."/>
            <person name="Martin J."/>
            <person name="Schackwitz W."/>
            <person name="Grimwood J."/>
            <person name="MohdZainudin N."/>
            <person name="Xue C."/>
            <person name="Wang R."/>
            <person name="Manning V.A."/>
            <person name="Dhillon B."/>
            <person name="Tu Z.J."/>
            <person name="Steffenson B.J."/>
            <person name="Salamov A."/>
            <person name="Sun H."/>
            <person name="Lowry S."/>
            <person name="LaButti K."/>
            <person name="Han J."/>
            <person name="Copeland A."/>
            <person name="Lindquist E."/>
            <person name="Barry K."/>
            <person name="Schmutz J."/>
            <person name="Baker S.E."/>
            <person name="Ciuffetti L.M."/>
            <person name="Grigoriev I.V."/>
            <person name="Zhong S."/>
            <person name="Turgeon B.G."/>
        </authorList>
    </citation>
    <scope>NUCLEOTIDE SEQUENCE [LARGE SCALE GENOMIC DNA]</scope>
    <source>
        <strain evidence="3">28A</strain>
    </source>
</reference>
<keyword evidence="1" id="KW-0812">Transmembrane</keyword>
<dbReference type="AlphaFoldDB" id="R0KGN3"/>
<dbReference type="EMBL" id="KB908592">
    <property type="protein sequence ID" value="EOA87182.1"/>
    <property type="molecule type" value="Genomic_DNA"/>
</dbReference>
<dbReference type="Proteomes" id="UP000016935">
    <property type="component" value="Unassembled WGS sequence"/>
</dbReference>